<dbReference type="SMART" id="SM00028">
    <property type="entry name" value="TPR"/>
    <property type="match status" value="9"/>
</dbReference>
<feature type="repeat" description="TPR" evidence="3">
    <location>
        <begin position="299"/>
        <end position="332"/>
    </location>
</feature>
<feature type="signal peptide" evidence="4">
    <location>
        <begin position="1"/>
        <end position="25"/>
    </location>
</feature>
<feature type="repeat" description="TPR" evidence="3">
    <location>
        <begin position="265"/>
        <end position="298"/>
    </location>
</feature>
<dbReference type="Pfam" id="PF13414">
    <property type="entry name" value="TPR_11"/>
    <property type="match status" value="3"/>
</dbReference>
<feature type="repeat" description="TPR" evidence="3">
    <location>
        <begin position="163"/>
        <end position="196"/>
    </location>
</feature>
<evidence type="ECO:0000313" key="6">
    <source>
        <dbReference type="EMBL" id="MCW6508295.1"/>
    </source>
</evidence>
<dbReference type="AlphaFoldDB" id="A0AA41YVX7"/>
<gene>
    <name evidence="6" type="ORF">M8523_09700</name>
</gene>
<dbReference type="SUPFAM" id="SSF52129">
    <property type="entry name" value="Caspase-like"/>
    <property type="match status" value="1"/>
</dbReference>
<dbReference type="PANTHER" id="PTHR44858:SF1">
    <property type="entry name" value="UDP-N-ACETYLGLUCOSAMINE--PEPTIDE N-ACETYLGLUCOSAMINYLTRANSFERASE SPINDLY-RELATED"/>
    <property type="match status" value="1"/>
</dbReference>
<dbReference type="RefSeq" id="WP_282584663.1">
    <property type="nucleotide sequence ID" value="NZ_JAMOIM010000005.1"/>
</dbReference>
<comment type="caution">
    <text evidence="6">The sequence shown here is derived from an EMBL/GenBank/DDBJ whole genome shotgun (WGS) entry which is preliminary data.</text>
</comment>
<dbReference type="Pfam" id="PF07719">
    <property type="entry name" value="TPR_2"/>
    <property type="match status" value="1"/>
</dbReference>
<dbReference type="PROSITE" id="PS50293">
    <property type="entry name" value="TPR_REGION"/>
    <property type="match status" value="4"/>
</dbReference>
<feature type="repeat" description="TPR" evidence="3">
    <location>
        <begin position="61"/>
        <end position="94"/>
    </location>
</feature>
<organism evidence="6 7">
    <name type="scientific">Lichenifustis flavocetrariae</name>
    <dbReference type="NCBI Taxonomy" id="2949735"/>
    <lineage>
        <taxon>Bacteria</taxon>
        <taxon>Pseudomonadati</taxon>
        <taxon>Pseudomonadota</taxon>
        <taxon>Alphaproteobacteria</taxon>
        <taxon>Hyphomicrobiales</taxon>
        <taxon>Lichenihabitantaceae</taxon>
        <taxon>Lichenifustis</taxon>
    </lineage>
</organism>
<dbReference type="SUPFAM" id="SSF48452">
    <property type="entry name" value="TPR-like"/>
    <property type="match status" value="1"/>
</dbReference>
<evidence type="ECO:0000313" key="7">
    <source>
        <dbReference type="Proteomes" id="UP001165667"/>
    </source>
</evidence>
<dbReference type="PROSITE" id="PS50208">
    <property type="entry name" value="CASPASE_P20"/>
    <property type="match status" value="1"/>
</dbReference>
<dbReference type="InterPro" id="IPR019734">
    <property type="entry name" value="TPR_rpt"/>
</dbReference>
<feature type="repeat" description="TPR" evidence="3">
    <location>
        <begin position="95"/>
        <end position="128"/>
    </location>
</feature>
<feature type="repeat" description="TPR" evidence="3">
    <location>
        <begin position="129"/>
        <end position="162"/>
    </location>
</feature>
<feature type="repeat" description="TPR" evidence="3">
    <location>
        <begin position="197"/>
        <end position="230"/>
    </location>
</feature>
<dbReference type="PROSITE" id="PS50005">
    <property type="entry name" value="TPR"/>
    <property type="match status" value="9"/>
</dbReference>
<dbReference type="EMBL" id="JAMOIM010000005">
    <property type="protein sequence ID" value="MCW6508295.1"/>
    <property type="molecule type" value="Genomic_DNA"/>
</dbReference>
<evidence type="ECO:0000256" key="2">
    <source>
        <dbReference type="ARBA" id="ARBA00022803"/>
    </source>
</evidence>
<protein>
    <submittedName>
        <fullName evidence="6">Tetratricopeptide repeat protein</fullName>
    </submittedName>
</protein>
<keyword evidence="7" id="KW-1185">Reference proteome</keyword>
<dbReference type="PANTHER" id="PTHR44858">
    <property type="entry name" value="TETRATRICOPEPTIDE REPEAT PROTEIN 6"/>
    <property type="match status" value="1"/>
</dbReference>
<dbReference type="InterPro" id="IPR011990">
    <property type="entry name" value="TPR-like_helical_dom_sf"/>
</dbReference>
<dbReference type="InterPro" id="IPR001309">
    <property type="entry name" value="Pept_C14_p20"/>
</dbReference>
<sequence length="644" mass="69424">MVKHRALRASVFTLAIMALLPPAFASDKALSDCVSLGVERRISGCTSFIARGKAVKPGNLAIAYDNRGSAYYAKGEFDRAIADDNKALELNPTYAIAFGNRGLDYEAKGEHDRAIADFNQAIALNPTFAVAYHNRGIAYEAKGDGDRAIADNTKAIDLNPRFADAYNNRGKAYGAKGDYDRAIVDFTKAIAVDPTLALAYGNRGAAYGAKGDHDRAITDESKAIELNPQNAVAYNNRGISYVSRGALDNAIADFTRAIELSPTFAGAYIDRGKAYEGKGELDRAIADDSKAVELNPTYALAFSNRGDVEEAKGDHDRAIADDSKAIELNPAFADAFENRGKAYEAKGDLLHAVSDFRKMHKLVPDDLDASANIARIEHMIAANPQGTESSPAIVAPPTAVATSLPTGAGDERRVALVFGNSDYSAVEALPNPKRDAESIAAALRNEGFVVTMAVDATKAQMVASLREFETDADRSDWALVYFAGHGLEMGGRNYLIPVDAHLANDRDVDDEAITLDRIENAVAGAGKLRLVLLDACRNNPFVAHMQRTAGISRSINRGLKSVEPDSGTMVVFATRAADTAEDGNTDHSPFAAAFLKELRTPGLEVRRLFDTVRDDVLDATDHHQMPFSYGSLSSRQDFYFLPPK</sequence>
<feature type="repeat" description="TPR" evidence="3">
    <location>
        <begin position="231"/>
        <end position="264"/>
    </location>
</feature>
<name>A0AA41YVX7_9HYPH</name>
<feature type="repeat" description="TPR" evidence="3">
    <location>
        <begin position="333"/>
        <end position="366"/>
    </location>
</feature>
<evidence type="ECO:0000256" key="1">
    <source>
        <dbReference type="ARBA" id="ARBA00022737"/>
    </source>
</evidence>
<dbReference type="Pfam" id="PF00515">
    <property type="entry name" value="TPR_1"/>
    <property type="match status" value="2"/>
</dbReference>
<evidence type="ECO:0000256" key="3">
    <source>
        <dbReference type="PROSITE-ProRule" id="PRU00339"/>
    </source>
</evidence>
<dbReference type="InterPro" id="IPR029030">
    <property type="entry name" value="Caspase-like_dom_sf"/>
</dbReference>
<evidence type="ECO:0000259" key="5">
    <source>
        <dbReference type="PROSITE" id="PS50208"/>
    </source>
</evidence>
<dbReference type="Proteomes" id="UP001165667">
    <property type="component" value="Unassembled WGS sequence"/>
</dbReference>
<keyword evidence="1" id="KW-0677">Repeat</keyword>
<dbReference type="GO" id="GO:0006508">
    <property type="term" value="P:proteolysis"/>
    <property type="evidence" value="ECO:0007669"/>
    <property type="project" value="InterPro"/>
</dbReference>
<reference evidence="6" key="1">
    <citation type="submission" date="2022-05" db="EMBL/GenBank/DDBJ databases">
        <authorList>
            <person name="Pankratov T."/>
        </authorList>
    </citation>
    <scope>NUCLEOTIDE SEQUENCE</scope>
    <source>
        <strain evidence="6">BP6-180914</strain>
    </source>
</reference>
<keyword evidence="4" id="KW-0732">Signal</keyword>
<dbReference type="InterPro" id="IPR050498">
    <property type="entry name" value="Ycf3"/>
</dbReference>
<dbReference type="GO" id="GO:0004197">
    <property type="term" value="F:cysteine-type endopeptidase activity"/>
    <property type="evidence" value="ECO:0007669"/>
    <property type="project" value="InterPro"/>
</dbReference>
<keyword evidence="2 3" id="KW-0802">TPR repeat</keyword>
<accession>A0AA41YVX7</accession>
<dbReference type="GO" id="GO:0046813">
    <property type="term" value="P:receptor-mediated virion attachment to host cell"/>
    <property type="evidence" value="ECO:0007669"/>
    <property type="project" value="TreeGrafter"/>
</dbReference>
<dbReference type="GO" id="GO:0009279">
    <property type="term" value="C:cell outer membrane"/>
    <property type="evidence" value="ECO:0007669"/>
    <property type="project" value="TreeGrafter"/>
</dbReference>
<dbReference type="Gene3D" id="1.25.40.10">
    <property type="entry name" value="Tetratricopeptide repeat domain"/>
    <property type="match status" value="4"/>
</dbReference>
<dbReference type="InterPro" id="IPR011600">
    <property type="entry name" value="Pept_C14_caspase"/>
</dbReference>
<proteinExistence type="predicted"/>
<dbReference type="InterPro" id="IPR013105">
    <property type="entry name" value="TPR_2"/>
</dbReference>
<dbReference type="Pfam" id="PF00656">
    <property type="entry name" value="Peptidase_C14"/>
    <property type="match status" value="1"/>
</dbReference>
<evidence type="ECO:0000256" key="4">
    <source>
        <dbReference type="SAM" id="SignalP"/>
    </source>
</evidence>
<feature type="chain" id="PRO_5041367371" evidence="4">
    <location>
        <begin position="26"/>
        <end position="644"/>
    </location>
</feature>
<feature type="domain" description="Caspase family p20" evidence="5">
    <location>
        <begin position="411"/>
        <end position="540"/>
    </location>
</feature>
<dbReference type="Gene3D" id="3.40.50.1460">
    <property type="match status" value="1"/>
</dbReference>